<evidence type="ECO:0000259" key="2">
    <source>
        <dbReference type="Pfam" id="PF00888"/>
    </source>
</evidence>
<keyword evidence="4" id="KW-1185">Reference proteome</keyword>
<reference evidence="3" key="1">
    <citation type="journal article" date="2020" name="Cell">
        <title>Large-Scale Comparative Analyses of Tick Genomes Elucidate Their Genetic Diversity and Vector Capacities.</title>
        <authorList>
            <consortium name="Tick Genome and Microbiome Consortium (TIGMIC)"/>
            <person name="Jia N."/>
            <person name="Wang J."/>
            <person name="Shi W."/>
            <person name="Du L."/>
            <person name="Sun Y."/>
            <person name="Zhan W."/>
            <person name="Jiang J.F."/>
            <person name="Wang Q."/>
            <person name="Zhang B."/>
            <person name="Ji P."/>
            <person name="Bell-Sakyi L."/>
            <person name="Cui X.M."/>
            <person name="Yuan T.T."/>
            <person name="Jiang B.G."/>
            <person name="Yang W.F."/>
            <person name="Lam T.T."/>
            <person name="Chang Q.C."/>
            <person name="Ding S.J."/>
            <person name="Wang X.J."/>
            <person name="Zhu J.G."/>
            <person name="Ruan X.D."/>
            <person name="Zhao L."/>
            <person name="Wei J.T."/>
            <person name="Ye R.Z."/>
            <person name="Que T.C."/>
            <person name="Du C.H."/>
            <person name="Zhou Y.H."/>
            <person name="Cheng J.X."/>
            <person name="Dai P.F."/>
            <person name="Guo W.B."/>
            <person name="Han X.H."/>
            <person name="Huang E.J."/>
            <person name="Li L.F."/>
            <person name="Wei W."/>
            <person name="Gao Y.C."/>
            <person name="Liu J.Z."/>
            <person name="Shao H.Z."/>
            <person name="Wang X."/>
            <person name="Wang C.C."/>
            <person name="Yang T.C."/>
            <person name="Huo Q.B."/>
            <person name="Li W."/>
            <person name="Chen H.Y."/>
            <person name="Chen S.E."/>
            <person name="Zhou L.G."/>
            <person name="Ni X.B."/>
            <person name="Tian J.H."/>
            <person name="Sheng Y."/>
            <person name="Liu T."/>
            <person name="Pan Y.S."/>
            <person name="Xia L.Y."/>
            <person name="Li J."/>
            <person name="Zhao F."/>
            <person name="Cao W.C."/>
        </authorList>
    </citation>
    <scope>NUCLEOTIDE SEQUENCE</scope>
    <source>
        <strain evidence="3">Rsan-2018</strain>
    </source>
</reference>
<dbReference type="VEuPathDB" id="VectorBase:RSAN_038685"/>
<evidence type="ECO:0000313" key="3">
    <source>
        <dbReference type="EMBL" id="KAH7968386.1"/>
    </source>
</evidence>
<organism evidence="3 4">
    <name type="scientific">Rhipicephalus sanguineus</name>
    <name type="common">Brown dog tick</name>
    <name type="synonym">Ixodes sanguineus</name>
    <dbReference type="NCBI Taxonomy" id="34632"/>
    <lineage>
        <taxon>Eukaryota</taxon>
        <taxon>Metazoa</taxon>
        <taxon>Ecdysozoa</taxon>
        <taxon>Arthropoda</taxon>
        <taxon>Chelicerata</taxon>
        <taxon>Arachnida</taxon>
        <taxon>Acari</taxon>
        <taxon>Parasitiformes</taxon>
        <taxon>Ixodida</taxon>
        <taxon>Ixodoidea</taxon>
        <taxon>Ixodidae</taxon>
        <taxon>Rhipicephalinae</taxon>
        <taxon>Rhipicephalus</taxon>
        <taxon>Rhipicephalus</taxon>
    </lineage>
</organism>
<dbReference type="Pfam" id="PF00888">
    <property type="entry name" value="Cullin"/>
    <property type="match status" value="1"/>
</dbReference>
<proteinExistence type="inferred from homology"/>
<feature type="domain" description="Cullin N-terminal" evidence="2">
    <location>
        <begin position="13"/>
        <end position="150"/>
    </location>
</feature>
<evidence type="ECO:0000256" key="1">
    <source>
        <dbReference type="ARBA" id="ARBA00006019"/>
    </source>
</evidence>
<evidence type="ECO:0000313" key="4">
    <source>
        <dbReference type="Proteomes" id="UP000821837"/>
    </source>
</evidence>
<reference evidence="3" key="2">
    <citation type="submission" date="2021-09" db="EMBL/GenBank/DDBJ databases">
        <authorList>
            <person name="Jia N."/>
            <person name="Wang J."/>
            <person name="Shi W."/>
            <person name="Du L."/>
            <person name="Sun Y."/>
            <person name="Zhan W."/>
            <person name="Jiang J."/>
            <person name="Wang Q."/>
            <person name="Zhang B."/>
            <person name="Ji P."/>
            <person name="Sakyi L.B."/>
            <person name="Cui X."/>
            <person name="Yuan T."/>
            <person name="Jiang B."/>
            <person name="Yang W."/>
            <person name="Lam T.T.-Y."/>
            <person name="Chang Q."/>
            <person name="Ding S."/>
            <person name="Wang X."/>
            <person name="Zhu J."/>
            <person name="Ruan X."/>
            <person name="Zhao L."/>
            <person name="Wei J."/>
            <person name="Que T."/>
            <person name="Du C."/>
            <person name="Cheng J."/>
            <person name="Dai P."/>
            <person name="Han X."/>
            <person name="Huang E."/>
            <person name="Gao Y."/>
            <person name="Liu J."/>
            <person name="Shao H."/>
            <person name="Ye R."/>
            <person name="Li L."/>
            <person name="Wei W."/>
            <person name="Wang X."/>
            <person name="Wang C."/>
            <person name="Huo Q."/>
            <person name="Li W."/>
            <person name="Guo W."/>
            <person name="Chen H."/>
            <person name="Chen S."/>
            <person name="Zhou L."/>
            <person name="Zhou L."/>
            <person name="Ni X."/>
            <person name="Tian J."/>
            <person name="Zhou Y."/>
            <person name="Sheng Y."/>
            <person name="Liu T."/>
            <person name="Pan Y."/>
            <person name="Xia L."/>
            <person name="Li J."/>
            <person name="Zhao F."/>
            <person name="Cao W."/>
        </authorList>
    </citation>
    <scope>NUCLEOTIDE SEQUENCE</scope>
    <source>
        <strain evidence="3">Rsan-2018</strain>
        <tissue evidence="3">Larvae</tissue>
    </source>
</reference>
<comment type="caution">
    <text evidence="3">The sequence shown here is derived from an EMBL/GenBank/DDBJ whole genome shotgun (WGS) entry which is preliminary data.</text>
</comment>
<sequence length="155" mass="17906">MDNRRIEDHWLERRRGFNGIQEKKSTNQRFDDLYQAAYAMVARNEGEYSADLREAVTEHLTSKIRALVLATVDGNFLQALSYAWKDHHKSMRMISDIVKYLGLVAHYVDVQDRLRETMLDLVKSEREGESVDRASLKKACEILVVLGLDSESLCE</sequence>
<dbReference type="GO" id="GO:0031625">
    <property type="term" value="F:ubiquitin protein ligase binding"/>
    <property type="evidence" value="ECO:0007669"/>
    <property type="project" value="InterPro"/>
</dbReference>
<gene>
    <name evidence="3" type="ORF">HPB52_008036</name>
</gene>
<dbReference type="InterPro" id="IPR045093">
    <property type="entry name" value="Cullin"/>
</dbReference>
<protein>
    <recommendedName>
        <fullName evidence="2">Cullin N-terminal domain-containing protein</fullName>
    </recommendedName>
</protein>
<dbReference type="SUPFAM" id="SSF74788">
    <property type="entry name" value="Cullin repeat-like"/>
    <property type="match status" value="1"/>
</dbReference>
<accession>A0A9D4T1H4</accession>
<dbReference type="GO" id="GO:0006511">
    <property type="term" value="P:ubiquitin-dependent protein catabolic process"/>
    <property type="evidence" value="ECO:0007669"/>
    <property type="project" value="InterPro"/>
</dbReference>
<dbReference type="EMBL" id="JABSTV010001248">
    <property type="protein sequence ID" value="KAH7968386.1"/>
    <property type="molecule type" value="Genomic_DNA"/>
</dbReference>
<dbReference type="Proteomes" id="UP000821837">
    <property type="component" value="Unassembled WGS sequence"/>
</dbReference>
<dbReference type="AlphaFoldDB" id="A0A9D4T1H4"/>
<dbReference type="Gene3D" id="1.20.1310.10">
    <property type="entry name" value="Cullin Repeats"/>
    <property type="match status" value="1"/>
</dbReference>
<dbReference type="PANTHER" id="PTHR11932">
    <property type="entry name" value="CULLIN"/>
    <property type="match status" value="1"/>
</dbReference>
<name>A0A9D4T1H4_RHISA</name>
<dbReference type="InterPro" id="IPR001373">
    <property type="entry name" value="Cullin_N"/>
</dbReference>
<dbReference type="InterPro" id="IPR016159">
    <property type="entry name" value="Cullin_repeat-like_dom_sf"/>
</dbReference>
<comment type="similarity">
    <text evidence="1">Belongs to the cullin family.</text>
</comment>